<dbReference type="RefSeq" id="WP_080022227.1">
    <property type="nucleotide sequence ID" value="NZ_LTAY01000026.1"/>
</dbReference>
<dbReference type="AlphaFoldDB" id="A0A1V4SX86"/>
<protein>
    <submittedName>
        <fullName evidence="8">Chromate transport protein</fullName>
    </submittedName>
</protein>
<feature type="transmembrane region" description="Helical" evidence="7">
    <location>
        <begin position="73"/>
        <end position="98"/>
    </location>
</feature>
<evidence type="ECO:0000313" key="9">
    <source>
        <dbReference type="Proteomes" id="UP000191448"/>
    </source>
</evidence>
<dbReference type="OrthoDB" id="9788907at2"/>
<dbReference type="PANTHER" id="PTHR43663:SF1">
    <property type="entry name" value="CHROMATE TRANSPORTER"/>
    <property type="match status" value="1"/>
</dbReference>
<dbReference type="Pfam" id="PF02417">
    <property type="entry name" value="Chromate_transp"/>
    <property type="match status" value="1"/>
</dbReference>
<reference evidence="8 9" key="1">
    <citation type="submission" date="2016-02" db="EMBL/GenBank/DDBJ databases">
        <title>Genome sequence of Clostridium thermobutyricum DSM 4928.</title>
        <authorList>
            <person name="Poehlein A."/>
            <person name="Daniel R."/>
        </authorList>
    </citation>
    <scope>NUCLEOTIDE SEQUENCE [LARGE SCALE GENOMIC DNA]</scope>
    <source>
        <strain evidence="8 9">DSM 4928</strain>
    </source>
</reference>
<evidence type="ECO:0000256" key="7">
    <source>
        <dbReference type="SAM" id="Phobius"/>
    </source>
</evidence>
<keyword evidence="5 7" id="KW-1133">Transmembrane helix</keyword>
<evidence type="ECO:0000256" key="4">
    <source>
        <dbReference type="ARBA" id="ARBA00022692"/>
    </source>
</evidence>
<comment type="similarity">
    <text evidence="2">Belongs to the chromate ion transporter (CHR) (TC 2.A.51) family.</text>
</comment>
<dbReference type="EMBL" id="LTAY01000026">
    <property type="protein sequence ID" value="OPX49183.1"/>
    <property type="molecule type" value="Genomic_DNA"/>
</dbReference>
<dbReference type="GO" id="GO:0005886">
    <property type="term" value="C:plasma membrane"/>
    <property type="evidence" value="ECO:0007669"/>
    <property type="project" value="UniProtKB-SubCell"/>
</dbReference>
<gene>
    <name evidence="8" type="primary">chrA_2</name>
    <name evidence="8" type="ORF">CLTHE_09370</name>
</gene>
<keyword evidence="4 7" id="KW-0812">Transmembrane</keyword>
<evidence type="ECO:0000256" key="2">
    <source>
        <dbReference type="ARBA" id="ARBA00005262"/>
    </source>
</evidence>
<dbReference type="InterPro" id="IPR052518">
    <property type="entry name" value="CHR_Transporter"/>
</dbReference>
<accession>A0A1V4SX86</accession>
<comment type="subcellular location">
    <subcellularLocation>
        <location evidence="1">Cell membrane</location>
        <topology evidence="1">Multi-pass membrane protein</topology>
    </subcellularLocation>
</comment>
<evidence type="ECO:0000313" key="8">
    <source>
        <dbReference type="EMBL" id="OPX49183.1"/>
    </source>
</evidence>
<evidence type="ECO:0000256" key="6">
    <source>
        <dbReference type="ARBA" id="ARBA00023136"/>
    </source>
</evidence>
<evidence type="ECO:0000256" key="5">
    <source>
        <dbReference type="ARBA" id="ARBA00022989"/>
    </source>
</evidence>
<feature type="transmembrane region" description="Helical" evidence="7">
    <location>
        <begin position="118"/>
        <end position="149"/>
    </location>
</feature>
<comment type="caution">
    <text evidence="8">The sequence shown here is derived from an EMBL/GenBank/DDBJ whole genome shotgun (WGS) entry which is preliminary data.</text>
</comment>
<dbReference type="InterPro" id="IPR003370">
    <property type="entry name" value="Chromate_transpt"/>
</dbReference>
<name>A0A1V4SX86_9CLOT</name>
<sequence length="173" mass="18825">MEILKIYIAFFKIGALAFGGGYAMLPYIRTTLVNQNHWITASKLNSYIGLVQISPGPFTTNLSAYVGFKTAGILGGLAAIIGISTVPFILVSIAYCLFSKMQNAKTWQNALKGMKPAIIALIFSALISVSGSDVFHIREIIITIIGAYLLLYKKIQPLYIILIAAVLGIVFYI</sequence>
<evidence type="ECO:0000256" key="1">
    <source>
        <dbReference type="ARBA" id="ARBA00004651"/>
    </source>
</evidence>
<keyword evidence="6 7" id="KW-0472">Membrane</keyword>
<feature type="transmembrane region" description="Helical" evidence="7">
    <location>
        <begin position="7"/>
        <end position="28"/>
    </location>
</feature>
<organism evidence="8 9">
    <name type="scientific">Clostridium thermobutyricum DSM 4928</name>
    <dbReference type="NCBI Taxonomy" id="1121339"/>
    <lineage>
        <taxon>Bacteria</taxon>
        <taxon>Bacillati</taxon>
        <taxon>Bacillota</taxon>
        <taxon>Clostridia</taxon>
        <taxon>Eubacteriales</taxon>
        <taxon>Clostridiaceae</taxon>
        <taxon>Clostridium</taxon>
    </lineage>
</organism>
<evidence type="ECO:0000256" key="3">
    <source>
        <dbReference type="ARBA" id="ARBA00022475"/>
    </source>
</evidence>
<keyword evidence="3" id="KW-1003">Cell membrane</keyword>
<dbReference type="PANTHER" id="PTHR43663">
    <property type="entry name" value="CHROMATE TRANSPORT PROTEIN-RELATED"/>
    <property type="match status" value="1"/>
</dbReference>
<dbReference type="Proteomes" id="UP000191448">
    <property type="component" value="Unassembled WGS sequence"/>
</dbReference>
<dbReference type="GO" id="GO:0015109">
    <property type="term" value="F:chromate transmembrane transporter activity"/>
    <property type="evidence" value="ECO:0007669"/>
    <property type="project" value="InterPro"/>
</dbReference>
<proteinExistence type="inferred from homology"/>
<feature type="transmembrane region" description="Helical" evidence="7">
    <location>
        <begin position="155"/>
        <end position="172"/>
    </location>
</feature>